<name>A0ABD2DWP7_DAUMA</name>
<organism evidence="1 2">
    <name type="scientific">Daubentonia madagascariensis</name>
    <name type="common">Aye-aye</name>
    <name type="synonym">Sciurus madagascariensis</name>
    <dbReference type="NCBI Taxonomy" id="31869"/>
    <lineage>
        <taxon>Eukaryota</taxon>
        <taxon>Metazoa</taxon>
        <taxon>Chordata</taxon>
        <taxon>Craniata</taxon>
        <taxon>Vertebrata</taxon>
        <taxon>Euteleostomi</taxon>
        <taxon>Mammalia</taxon>
        <taxon>Eutheria</taxon>
        <taxon>Euarchontoglires</taxon>
        <taxon>Primates</taxon>
        <taxon>Strepsirrhini</taxon>
        <taxon>Chiromyiformes</taxon>
        <taxon>Daubentoniidae</taxon>
        <taxon>Daubentonia</taxon>
    </lineage>
</organism>
<sequence length="175" mass="19493">WRKGGLQNMESQSFASALNLPITAAFHDSPASSPPFHIQKNGVALLGGQASADSESEARRNQSDSMLLRNKQLCSTCREINTVQLRTVIIPDDLKLSFENFMSCRLKSLRQPKAKTVPKPSHDDISTESIHYRLPILGPRTSVFHGLLSDSYKTLQAMQPSSMPRREPMGKTTRQ</sequence>
<dbReference type="PANTHER" id="PTHR39410:SF1">
    <property type="entry name" value="RIKEN CDNA 4930558K02 GENE"/>
    <property type="match status" value="1"/>
</dbReference>
<comment type="caution">
    <text evidence="1">The sequence shown here is derived from an EMBL/GenBank/DDBJ whole genome shotgun (WGS) entry which is preliminary data.</text>
</comment>
<dbReference type="InterPro" id="IPR027845">
    <property type="entry name" value="DUF4548"/>
</dbReference>
<dbReference type="Pfam" id="PF15081">
    <property type="entry name" value="DUF4548"/>
    <property type="match status" value="1"/>
</dbReference>
<gene>
    <name evidence="1" type="ORF">WCI35_019486</name>
</gene>
<dbReference type="Proteomes" id="UP001610411">
    <property type="component" value="Unassembled WGS sequence"/>
</dbReference>
<reference evidence="1 2" key="1">
    <citation type="journal article" date="2024" name="G3 (Bethesda)">
        <title>A hybrid genome assembly of the endangered aye-aye (Daubentonia madagascariensis).</title>
        <authorList>
            <person name="Versoza C.J."/>
            <person name="Pfeifer S.P."/>
        </authorList>
    </citation>
    <scope>NUCLEOTIDE SEQUENCE [LARGE SCALE GENOMIC DNA]</scope>
    <source>
        <strain evidence="1">6821</strain>
    </source>
</reference>
<protein>
    <submittedName>
        <fullName evidence="1">Uncharacterized protein</fullName>
    </submittedName>
</protein>
<keyword evidence="2" id="KW-1185">Reference proteome</keyword>
<dbReference type="AlphaFoldDB" id="A0ABD2DWP7"/>
<accession>A0ABD2DWP7</accession>
<proteinExistence type="predicted"/>
<dbReference type="PANTHER" id="PTHR39410">
    <property type="entry name" value="RIKEN CDNA 4930558K02 GENE"/>
    <property type="match status" value="1"/>
</dbReference>
<evidence type="ECO:0000313" key="2">
    <source>
        <dbReference type="Proteomes" id="UP001610411"/>
    </source>
</evidence>
<evidence type="ECO:0000313" key="1">
    <source>
        <dbReference type="EMBL" id="KAL2771290.1"/>
    </source>
</evidence>
<feature type="non-terminal residue" evidence="1">
    <location>
        <position position="1"/>
    </location>
</feature>
<dbReference type="EMBL" id="JBFSEQ010000007">
    <property type="protein sequence ID" value="KAL2771290.1"/>
    <property type="molecule type" value="Genomic_DNA"/>
</dbReference>